<organism evidence="9 10">
    <name type="scientific">Paenibacillus haidiansis</name>
    <dbReference type="NCBI Taxonomy" id="1574488"/>
    <lineage>
        <taxon>Bacteria</taxon>
        <taxon>Bacillati</taxon>
        <taxon>Bacillota</taxon>
        <taxon>Bacilli</taxon>
        <taxon>Bacillales</taxon>
        <taxon>Paenibacillaceae</taxon>
        <taxon>Paenibacillus</taxon>
    </lineage>
</organism>
<protein>
    <submittedName>
        <fullName evidence="9">MFS transporter</fullName>
    </submittedName>
</protein>
<feature type="transmembrane region" description="Helical" evidence="7">
    <location>
        <begin position="98"/>
        <end position="115"/>
    </location>
</feature>
<name>A0ABU7VNQ4_9BACL</name>
<dbReference type="PANTHER" id="PTHR23513:SF6">
    <property type="entry name" value="MAJOR FACILITATOR SUPERFAMILY ASSOCIATED DOMAIN-CONTAINING PROTEIN"/>
    <property type="match status" value="1"/>
</dbReference>
<gene>
    <name evidence="9" type="ORF">V3851_05900</name>
</gene>
<evidence type="ECO:0000256" key="5">
    <source>
        <dbReference type="ARBA" id="ARBA00022989"/>
    </source>
</evidence>
<feature type="transmembrane region" description="Helical" evidence="7">
    <location>
        <begin position="364"/>
        <end position="383"/>
    </location>
</feature>
<dbReference type="RefSeq" id="WP_331845594.1">
    <property type="nucleotide sequence ID" value="NZ_JAZHPZ010000002.1"/>
</dbReference>
<dbReference type="EMBL" id="JAZHPZ010000002">
    <property type="protein sequence ID" value="MEF2965361.1"/>
    <property type="molecule type" value="Genomic_DNA"/>
</dbReference>
<reference evidence="9 10" key="1">
    <citation type="submission" date="2024-02" db="EMBL/GenBank/DDBJ databases">
        <title>A nitrogen-fixing paenibacillus bacterium.</title>
        <authorList>
            <person name="Zhang W.L."/>
            <person name="Chen S.F."/>
        </authorList>
    </citation>
    <scope>NUCLEOTIDE SEQUENCE [LARGE SCALE GENOMIC DNA]</scope>
    <source>
        <strain evidence="9 10">M1</strain>
    </source>
</reference>
<feature type="transmembrane region" description="Helical" evidence="7">
    <location>
        <begin position="306"/>
        <end position="325"/>
    </location>
</feature>
<feature type="transmembrane region" description="Helical" evidence="7">
    <location>
        <begin position="195"/>
        <end position="211"/>
    </location>
</feature>
<evidence type="ECO:0000256" key="2">
    <source>
        <dbReference type="ARBA" id="ARBA00022448"/>
    </source>
</evidence>
<keyword evidence="5 7" id="KW-1133">Transmembrane helix</keyword>
<evidence type="ECO:0000256" key="4">
    <source>
        <dbReference type="ARBA" id="ARBA00022692"/>
    </source>
</evidence>
<dbReference type="InterPro" id="IPR022324">
    <property type="entry name" value="Bacilysin_exporter_BacE_put"/>
</dbReference>
<keyword evidence="10" id="KW-1185">Reference proteome</keyword>
<comment type="subcellular location">
    <subcellularLocation>
        <location evidence="1">Cell membrane</location>
        <topology evidence="1">Multi-pass membrane protein</topology>
    </subcellularLocation>
</comment>
<evidence type="ECO:0000256" key="7">
    <source>
        <dbReference type="SAM" id="Phobius"/>
    </source>
</evidence>
<dbReference type="SUPFAM" id="SSF103473">
    <property type="entry name" value="MFS general substrate transporter"/>
    <property type="match status" value="1"/>
</dbReference>
<evidence type="ECO:0000313" key="10">
    <source>
        <dbReference type="Proteomes" id="UP001306950"/>
    </source>
</evidence>
<feature type="transmembrane region" description="Helical" evidence="7">
    <location>
        <begin position="273"/>
        <end position="294"/>
    </location>
</feature>
<evidence type="ECO:0000313" key="9">
    <source>
        <dbReference type="EMBL" id="MEF2965361.1"/>
    </source>
</evidence>
<feature type="transmembrane region" description="Helical" evidence="7">
    <location>
        <begin position="395"/>
        <end position="414"/>
    </location>
</feature>
<feature type="transmembrane region" description="Helical" evidence="7">
    <location>
        <begin position="331"/>
        <end position="352"/>
    </location>
</feature>
<proteinExistence type="predicted"/>
<feature type="domain" description="Major facilitator superfamily (MFS) profile" evidence="8">
    <location>
        <begin position="1"/>
        <end position="418"/>
    </location>
</feature>
<feature type="transmembrane region" description="Helical" evidence="7">
    <location>
        <begin position="121"/>
        <end position="148"/>
    </location>
</feature>
<keyword evidence="4 7" id="KW-0812">Transmembrane</keyword>
<feature type="transmembrane region" description="Helical" evidence="7">
    <location>
        <begin position="65"/>
        <end position="86"/>
    </location>
</feature>
<dbReference type="PANTHER" id="PTHR23513">
    <property type="entry name" value="INTEGRAL MEMBRANE EFFLUX PROTEIN-RELATED"/>
    <property type="match status" value="1"/>
</dbReference>
<evidence type="ECO:0000256" key="1">
    <source>
        <dbReference type="ARBA" id="ARBA00004651"/>
    </source>
</evidence>
<dbReference type="PRINTS" id="PR01988">
    <property type="entry name" value="EXPORTERBACE"/>
</dbReference>
<feature type="transmembrane region" description="Helical" evidence="7">
    <location>
        <begin position="169"/>
        <end position="189"/>
    </location>
</feature>
<accession>A0ABU7VNQ4</accession>
<keyword evidence="6 7" id="KW-0472">Membrane</keyword>
<sequence>MLDAQVSPAEQAAERPKAAAALWSNKQFLFILGAYILSIFGNSFHNIALNLWVLTETGSAKMMTVILVCNLAIASLFGSIAGTFADRVNRRRIMMYSDLLRCVVVFIIALCISLPETPFFVIVLLTGFTTFLGLFESPAMNASLINIVGKEHIQRATGLMNIGDNISRTVGFAVGGIFVAAFGGSWAIAFDGFTFLLSFILVLLAGSFPSPKTAKTAAAKSFKQDLIKGLRFIWTDAFAKSVIILSPTLMLFFTSALMLTQVMAVNVWRADPFQFGLIEACIPLGYMLGAGMIVAFGTKFQKRGKLIMLNLLLMGPAYMILSSSASAASAIPVILIVGVMFSFCTLLINIILRLEVSEELQGRVFGILGSFTSVVPSLGLIAASYFADIYGADSMMLVIGMMLLFFAILVLFGLKKLRKYN</sequence>
<dbReference type="CDD" id="cd06173">
    <property type="entry name" value="MFS_MefA_like"/>
    <property type="match status" value="1"/>
</dbReference>
<keyword evidence="2" id="KW-0813">Transport</keyword>
<dbReference type="Proteomes" id="UP001306950">
    <property type="component" value="Unassembled WGS sequence"/>
</dbReference>
<keyword evidence="3" id="KW-1003">Cell membrane</keyword>
<dbReference type="Pfam" id="PF07690">
    <property type="entry name" value="MFS_1"/>
    <property type="match status" value="1"/>
</dbReference>
<dbReference type="Gene3D" id="1.20.1250.20">
    <property type="entry name" value="MFS general substrate transporter like domains"/>
    <property type="match status" value="1"/>
</dbReference>
<dbReference type="InterPro" id="IPR036259">
    <property type="entry name" value="MFS_trans_sf"/>
</dbReference>
<evidence type="ECO:0000256" key="6">
    <source>
        <dbReference type="ARBA" id="ARBA00023136"/>
    </source>
</evidence>
<dbReference type="InterPro" id="IPR020846">
    <property type="entry name" value="MFS_dom"/>
</dbReference>
<evidence type="ECO:0000256" key="3">
    <source>
        <dbReference type="ARBA" id="ARBA00022475"/>
    </source>
</evidence>
<comment type="caution">
    <text evidence="9">The sequence shown here is derived from an EMBL/GenBank/DDBJ whole genome shotgun (WGS) entry which is preliminary data.</text>
</comment>
<dbReference type="InterPro" id="IPR011701">
    <property type="entry name" value="MFS"/>
</dbReference>
<evidence type="ECO:0000259" key="8">
    <source>
        <dbReference type="PROSITE" id="PS50850"/>
    </source>
</evidence>
<feature type="transmembrane region" description="Helical" evidence="7">
    <location>
        <begin position="28"/>
        <end position="53"/>
    </location>
</feature>
<dbReference type="PROSITE" id="PS50850">
    <property type="entry name" value="MFS"/>
    <property type="match status" value="1"/>
</dbReference>